<accession>A0ABZ3FV38</accession>
<dbReference type="Gene3D" id="1.10.340.30">
    <property type="entry name" value="Hypothetical protein, domain 2"/>
    <property type="match status" value="1"/>
</dbReference>
<dbReference type="PANTHER" id="PTHR30037:SF4">
    <property type="entry name" value="DNA-3-METHYLADENINE GLYCOSYLASE I"/>
    <property type="match status" value="1"/>
</dbReference>
<proteinExistence type="predicted"/>
<dbReference type="InterPro" id="IPR052891">
    <property type="entry name" value="DNA-3mA_glycosylase"/>
</dbReference>
<keyword evidence="3" id="KW-1185">Reference proteome</keyword>
<name>A0ABZ3FV38_9ACTN</name>
<dbReference type="EMBL" id="CP154795">
    <property type="protein sequence ID" value="XAN08560.1"/>
    <property type="molecule type" value="Genomic_DNA"/>
</dbReference>
<gene>
    <name evidence="2" type="ORF">AADG42_15025</name>
</gene>
<evidence type="ECO:0000313" key="3">
    <source>
        <dbReference type="Proteomes" id="UP001442841"/>
    </source>
</evidence>
<organism evidence="2 3">
    <name type="scientific">Ammonicoccus fulvus</name>
    <dbReference type="NCBI Taxonomy" id="3138240"/>
    <lineage>
        <taxon>Bacteria</taxon>
        <taxon>Bacillati</taxon>
        <taxon>Actinomycetota</taxon>
        <taxon>Actinomycetes</taxon>
        <taxon>Propionibacteriales</taxon>
        <taxon>Propionibacteriaceae</taxon>
        <taxon>Ammonicoccus</taxon>
    </lineage>
</organism>
<dbReference type="EC" id="3.2.2.20" evidence="2"/>
<protein>
    <submittedName>
        <fullName evidence="2">DNA-3-methyladenine glycosylase I</fullName>
        <ecNumber evidence="2">3.2.2.20</ecNumber>
    </submittedName>
</protein>
<dbReference type="Pfam" id="PF03352">
    <property type="entry name" value="Adenine_glyco"/>
    <property type="match status" value="1"/>
</dbReference>
<keyword evidence="2" id="KW-0326">Glycosidase</keyword>
<dbReference type="RefSeq" id="WP_425310017.1">
    <property type="nucleotide sequence ID" value="NZ_CP154795.1"/>
</dbReference>
<dbReference type="InterPro" id="IPR011257">
    <property type="entry name" value="DNA_glycosylase"/>
</dbReference>
<dbReference type="SUPFAM" id="SSF48150">
    <property type="entry name" value="DNA-glycosylase"/>
    <property type="match status" value="1"/>
</dbReference>
<dbReference type="Proteomes" id="UP001442841">
    <property type="component" value="Chromosome"/>
</dbReference>
<sequence length="224" mass="24722">MTGVTLTEVAPHTDCPWPGQDEGYRAYHNTEWGRPVRDDQRLFEKLVLEGFQSGLSWLTILRKRPAFREVFEGFDPEVVARFDTAKVEGLLTDARIIRHRGKIEAAIANARVVLDVIEEHGSFAGFVWGFAPDAHERPATMAEVPSSTPESTALAQALRKRGAKFVGPTTAYAFMEAMGLVNDHLVGCSIGDLISNDQPHLDEVAREGVDKDHEEKGGDLKAPD</sequence>
<dbReference type="InterPro" id="IPR005019">
    <property type="entry name" value="Adenine_glyco"/>
</dbReference>
<dbReference type="GO" id="GO:0008725">
    <property type="term" value="F:DNA-3-methyladenine glycosylase activity"/>
    <property type="evidence" value="ECO:0007669"/>
    <property type="project" value="UniProtKB-EC"/>
</dbReference>
<keyword evidence="2" id="KW-0378">Hydrolase</keyword>
<feature type="region of interest" description="Disordered" evidence="1">
    <location>
        <begin position="202"/>
        <end position="224"/>
    </location>
</feature>
<evidence type="ECO:0000256" key="1">
    <source>
        <dbReference type="SAM" id="MobiDB-lite"/>
    </source>
</evidence>
<dbReference type="PANTHER" id="PTHR30037">
    <property type="entry name" value="DNA-3-METHYLADENINE GLYCOSYLASE 1"/>
    <property type="match status" value="1"/>
</dbReference>
<evidence type="ECO:0000313" key="2">
    <source>
        <dbReference type="EMBL" id="XAN08560.1"/>
    </source>
</evidence>
<reference evidence="2 3" key="1">
    <citation type="submission" date="2024-04" db="EMBL/GenBank/DDBJ databases">
        <title>Isolation of an actinomycete strain from pig manure.</title>
        <authorList>
            <person name="Gong T."/>
            <person name="Yu Z."/>
            <person name="An M."/>
            <person name="Wei C."/>
            <person name="Yang W."/>
            <person name="Liu L."/>
        </authorList>
    </citation>
    <scope>NUCLEOTIDE SEQUENCE [LARGE SCALE GENOMIC DNA]</scope>
    <source>
        <strain evidence="2 3">ZF39</strain>
    </source>
</reference>